<keyword evidence="1" id="KW-0812">Transmembrane</keyword>
<dbReference type="PANTHER" id="PTHR30093:SF47">
    <property type="entry name" value="TYPE IV PILUS NON-CORE MINOR PILIN PILE"/>
    <property type="match status" value="1"/>
</dbReference>
<accession>A0ABU6L6X9</accession>
<organism evidence="2 3">
    <name type="scientific">Photobacterium toruni</name>
    <dbReference type="NCBI Taxonomy" id="1935446"/>
    <lineage>
        <taxon>Bacteria</taxon>
        <taxon>Pseudomonadati</taxon>
        <taxon>Pseudomonadota</taxon>
        <taxon>Gammaproteobacteria</taxon>
        <taxon>Vibrionales</taxon>
        <taxon>Vibrionaceae</taxon>
        <taxon>Photobacterium</taxon>
    </lineage>
</organism>
<protein>
    <submittedName>
        <fullName evidence="2">Type IV pilin protein</fullName>
    </submittedName>
</protein>
<evidence type="ECO:0000256" key="1">
    <source>
        <dbReference type="SAM" id="Phobius"/>
    </source>
</evidence>
<name>A0ABU6L6X9_9GAMM</name>
<keyword evidence="1" id="KW-1133">Transmembrane helix</keyword>
<sequence length="135" mass="14781">MIKQKGVTLIEMLIVVAVIGVLTAIAYPSYQDHVLKGYRTQAMGDMIKIQLELEANYTKTSGGYAAMPLVSEVNTDNTCSFCDNDTNKYLLSISNASKNSYTIIAEPQFQATNDTCLNKDLTLNQNGKGSPEGCW</sequence>
<evidence type="ECO:0000313" key="3">
    <source>
        <dbReference type="Proteomes" id="UP001306119"/>
    </source>
</evidence>
<dbReference type="Pfam" id="PF07963">
    <property type="entry name" value="N_methyl"/>
    <property type="match status" value="1"/>
</dbReference>
<keyword evidence="1" id="KW-0472">Membrane</keyword>
<dbReference type="InterPro" id="IPR031982">
    <property type="entry name" value="PilE-like"/>
</dbReference>
<feature type="transmembrane region" description="Helical" evidence="1">
    <location>
        <begin position="12"/>
        <end position="30"/>
    </location>
</feature>
<proteinExistence type="predicted"/>
<gene>
    <name evidence="2" type="ORF">VXS06_11115</name>
</gene>
<dbReference type="InterPro" id="IPR012902">
    <property type="entry name" value="N_methyl_site"/>
</dbReference>
<dbReference type="Proteomes" id="UP001306119">
    <property type="component" value="Unassembled WGS sequence"/>
</dbReference>
<dbReference type="PROSITE" id="PS00409">
    <property type="entry name" value="PROKAR_NTER_METHYL"/>
    <property type="match status" value="1"/>
</dbReference>
<comment type="caution">
    <text evidence="2">The sequence shown here is derived from an EMBL/GenBank/DDBJ whole genome shotgun (WGS) entry which is preliminary data.</text>
</comment>
<reference evidence="2 3" key="1">
    <citation type="submission" date="2024-01" db="EMBL/GenBank/DDBJ databases">
        <title>Active colonisers of the gastrointestinal tract of Atlantic salmon farmed in a warm water region.</title>
        <authorList>
            <person name="Bowman J.P."/>
        </authorList>
    </citation>
    <scope>NUCLEOTIDE SEQUENCE [LARGE SCALE GENOMIC DNA]</scope>
    <source>
        <strain evidence="2 3">S3MW1</strain>
    </source>
</reference>
<dbReference type="Pfam" id="PF16732">
    <property type="entry name" value="ComP_DUS"/>
    <property type="match status" value="1"/>
</dbReference>
<evidence type="ECO:0000313" key="2">
    <source>
        <dbReference type="EMBL" id="MEC6832311.1"/>
    </source>
</evidence>
<dbReference type="RefSeq" id="WP_327774928.1">
    <property type="nucleotide sequence ID" value="NZ_JAYXUG010000007.1"/>
</dbReference>
<dbReference type="EMBL" id="JAYXUG010000007">
    <property type="protein sequence ID" value="MEC6832311.1"/>
    <property type="molecule type" value="Genomic_DNA"/>
</dbReference>
<dbReference type="NCBIfam" id="TIGR02532">
    <property type="entry name" value="IV_pilin_GFxxxE"/>
    <property type="match status" value="1"/>
</dbReference>
<dbReference type="InterPro" id="IPR045584">
    <property type="entry name" value="Pilin-like"/>
</dbReference>
<dbReference type="PANTHER" id="PTHR30093">
    <property type="entry name" value="GENERAL SECRETION PATHWAY PROTEIN G"/>
    <property type="match status" value="1"/>
</dbReference>
<keyword evidence="3" id="KW-1185">Reference proteome</keyword>
<dbReference type="SUPFAM" id="SSF54523">
    <property type="entry name" value="Pili subunits"/>
    <property type="match status" value="1"/>
</dbReference>
<dbReference type="Gene3D" id="3.30.700.10">
    <property type="entry name" value="Glycoprotein, Type 4 Pilin"/>
    <property type="match status" value="1"/>
</dbReference>